<keyword evidence="4 8" id="KW-0812">Transmembrane</keyword>
<dbReference type="Proteomes" id="UP000279271">
    <property type="component" value="Unassembled WGS sequence"/>
</dbReference>
<evidence type="ECO:0000256" key="4">
    <source>
        <dbReference type="ARBA" id="ARBA00022692"/>
    </source>
</evidence>
<protein>
    <recommendedName>
        <fullName evidence="14">Membrane protein C2G11.09</fullName>
    </recommendedName>
</protein>
<feature type="transmembrane region" description="Helical" evidence="8">
    <location>
        <begin position="34"/>
        <end position="55"/>
    </location>
</feature>
<feature type="domain" description="CSC1/OSCA1-like N-terminal transmembrane" evidence="10">
    <location>
        <begin position="34"/>
        <end position="191"/>
    </location>
</feature>
<dbReference type="InterPro" id="IPR045122">
    <property type="entry name" value="Csc1-like"/>
</dbReference>
<keyword evidence="3" id="KW-0813">Transport</keyword>
<dbReference type="Pfam" id="PF02714">
    <property type="entry name" value="RSN1_7TM"/>
    <property type="match status" value="2"/>
</dbReference>
<keyword evidence="6 8" id="KW-0472">Membrane</keyword>
<sequence>MASISSILGNGTANITTDCTAIFCYPTSKSGQNIVTGLYLDLALGALFLIGFVLWRGSFPIYQARMYIAKKQWRPALMPLKGHRRLWSWLVPPFTVSDSELLRQAGLDAVASLRIIEYGILVLAPLTVLGVAVLIPVNYTNSASEIVSGSRLDSAFLRMTMSNIPKDSGRLWVPFVYVILFVAWASFLLVRYHKAHLSLAMWHEFHPESEVVKGHSSQEEAGDSPVGNGSAAPPPAPASSDASAGGVSVTLADPEAGLLSRRTASHIDSRVVPSVLPGAPPVALGGPECVLTVRGQPYGVPRVGRYAVLILDDAEERYHFSGEGVLPGVSVLSRRRRGWPASYAVSAGRVFGEVFADDFVAVVPVYDCRAVDKLLHRRFGLVRRLERSRAALQAHEAGEPGDGAPAPTPRRRKRRDARLAKLTAAATQLEDELRAVLLEVETAKRRTLERPPTGPFFAVFRTQEAAAFAAGVNVNPPDQHLMRVLPSPDPADINWVALLRGWKQRMVRPLLVFPVIMVIMLFPIGIFTGAFSQLSTAICGVPAGDADLTTYATSWFCSDERLARFLRNLLTGFLPSLLLSLYQVLVLPLAFYLVAQAEATSFSLEDLDYRCGELFFYWNVFNLFLGALLGGSVLSSIQTFLERPSNIWPLLGNAIPASSNFFVLYVMFRGFALVPFRLFWPAASVFVFILKWLRIISCELLRVMPLALSWPGCPLRPNAISSLSLGSDGYGGMPTGESHASAALTKDIACPAATGAKVPIDKAMEIPARNLRYSRDIGVIVMAIYVAVFAYAPITPFILPFGLIYFSLMWIVWRYQALYVYESVTNAQGRIWPYFAHRLVACLLIQVIFTSAMFIVKGGYVQAGILLAVLSLSLYGLRRYLKLLDRKGGIQTLRSKHLAGRVDPPLDLFTAPPLRSDADSVWYPEWGKAWQYWGVPRYGF</sequence>
<feature type="region of interest" description="Disordered" evidence="7">
    <location>
        <begin position="212"/>
        <end position="247"/>
    </location>
</feature>
<proteinExistence type="inferred from homology"/>
<accession>A0A3M7KZ16</accession>
<evidence type="ECO:0008006" key="14">
    <source>
        <dbReference type="Google" id="ProtNLM"/>
    </source>
</evidence>
<dbReference type="Pfam" id="PF13967">
    <property type="entry name" value="RSN1_TM"/>
    <property type="match status" value="1"/>
</dbReference>
<feature type="compositionally biased region" description="Low complexity" evidence="7">
    <location>
        <begin position="238"/>
        <end position="247"/>
    </location>
</feature>
<feature type="transmembrane region" description="Helical" evidence="8">
    <location>
        <begin position="860"/>
        <end position="877"/>
    </location>
</feature>
<feature type="transmembrane region" description="Helical" evidence="8">
    <location>
        <begin position="171"/>
        <end position="190"/>
    </location>
</feature>
<dbReference type="Pfam" id="PF14703">
    <property type="entry name" value="PHM7_cyt"/>
    <property type="match status" value="1"/>
</dbReference>
<keyword evidence="5 8" id="KW-1133">Transmembrane helix</keyword>
<name>A0A3M7KZ16_AUXPR</name>
<evidence type="ECO:0000259" key="9">
    <source>
        <dbReference type="Pfam" id="PF02714"/>
    </source>
</evidence>
<evidence type="ECO:0000256" key="8">
    <source>
        <dbReference type="SAM" id="Phobius"/>
    </source>
</evidence>
<feature type="transmembrane region" description="Helical" evidence="8">
    <location>
        <begin position="615"/>
        <end position="635"/>
    </location>
</feature>
<dbReference type="InterPro" id="IPR027815">
    <property type="entry name" value="CSC1/OSCA1-like_cyt"/>
</dbReference>
<evidence type="ECO:0000256" key="2">
    <source>
        <dbReference type="ARBA" id="ARBA00007779"/>
    </source>
</evidence>
<evidence type="ECO:0000256" key="6">
    <source>
        <dbReference type="ARBA" id="ARBA00023136"/>
    </source>
</evidence>
<dbReference type="PANTHER" id="PTHR13018">
    <property type="entry name" value="PROBABLE MEMBRANE PROTEIN DUF221-RELATED"/>
    <property type="match status" value="1"/>
</dbReference>
<dbReference type="InterPro" id="IPR003864">
    <property type="entry name" value="CSC1/OSCA1-like_7TM"/>
</dbReference>
<evidence type="ECO:0000313" key="12">
    <source>
        <dbReference type="EMBL" id="RMZ55763.1"/>
    </source>
</evidence>
<feature type="transmembrane region" description="Helical" evidence="8">
    <location>
        <begin position="835"/>
        <end position="854"/>
    </location>
</feature>
<evidence type="ECO:0000256" key="5">
    <source>
        <dbReference type="ARBA" id="ARBA00022989"/>
    </source>
</evidence>
<feature type="transmembrane region" description="Helical" evidence="8">
    <location>
        <begin position="510"/>
        <end position="528"/>
    </location>
</feature>
<dbReference type="AlphaFoldDB" id="A0A3M7KZ16"/>
<evidence type="ECO:0000256" key="1">
    <source>
        <dbReference type="ARBA" id="ARBA00004141"/>
    </source>
</evidence>
<dbReference type="InterPro" id="IPR032880">
    <property type="entry name" value="CSC1/OSCA1-like_N"/>
</dbReference>
<evidence type="ECO:0000256" key="3">
    <source>
        <dbReference type="ARBA" id="ARBA00022448"/>
    </source>
</evidence>
<feature type="region of interest" description="Disordered" evidence="7">
    <location>
        <begin position="392"/>
        <end position="415"/>
    </location>
</feature>
<dbReference type="GO" id="GO:0005227">
    <property type="term" value="F:calcium-activated cation channel activity"/>
    <property type="evidence" value="ECO:0007669"/>
    <property type="project" value="InterPro"/>
</dbReference>
<feature type="transmembrane region" description="Helical" evidence="8">
    <location>
        <begin position="773"/>
        <end position="791"/>
    </location>
</feature>
<feature type="domain" description="CSC1/OSCA1-like cytosolic" evidence="11">
    <location>
        <begin position="350"/>
        <end position="495"/>
    </location>
</feature>
<dbReference type="GO" id="GO:0005886">
    <property type="term" value="C:plasma membrane"/>
    <property type="evidence" value="ECO:0007669"/>
    <property type="project" value="TreeGrafter"/>
</dbReference>
<comment type="subcellular location">
    <subcellularLocation>
        <location evidence="1">Membrane</location>
        <topology evidence="1">Multi-pass membrane protein</topology>
    </subcellularLocation>
</comment>
<evidence type="ECO:0000259" key="11">
    <source>
        <dbReference type="Pfam" id="PF14703"/>
    </source>
</evidence>
<feature type="domain" description="CSC1/OSCA1-like 7TM region" evidence="9">
    <location>
        <begin position="781"/>
        <end position="854"/>
    </location>
</feature>
<evidence type="ECO:0000256" key="7">
    <source>
        <dbReference type="SAM" id="MobiDB-lite"/>
    </source>
</evidence>
<feature type="transmembrane region" description="Helical" evidence="8">
    <location>
        <begin position="674"/>
        <end position="693"/>
    </location>
</feature>
<feature type="transmembrane region" description="Helical" evidence="8">
    <location>
        <begin position="647"/>
        <end position="668"/>
    </location>
</feature>
<dbReference type="EMBL" id="QOKY01000159">
    <property type="protein sequence ID" value="RMZ55763.1"/>
    <property type="molecule type" value="Genomic_DNA"/>
</dbReference>
<dbReference type="PANTHER" id="PTHR13018:SF5">
    <property type="entry name" value="RE44586P"/>
    <property type="match status" value="1"/>
</dbReference>
<feature type="transmembrane region" description="Helical" evidence="8">
    <location>
        <begin position="115"/>
        <end position="135"/>
    </location>
</feature>
<feature type="transmembrane region" description="Helical" evidence="8">
    <location>
        <begin position="569"/>
        <end position="595"/>
    </location>
</feature>
<comment type="caution">
    <text evidence="12">The sequence shown here is derived from an EMBL/GenBank/DDBJ whole genome shotgun (WGS) entry which is preliminary data.</text>
</comment>
<evidence type="ECO:0000259" key="10">
    <source>
        <dbReference type="Pfam" id="PF13967"/>
    </source>
</evidence>
<organism evidence="12 13">
    <name type="scientific">Auxenochlorella protothecoides</name>
    <name type="common">Green microalga</name>
    <name type="synonym">Chlorella protothecoides</name>
    <dbReference type="NCBI Taxonomy" id="3075"/>
    <lineage>
        <taxon>Eukaryota</taxon>
        <taxon>Viridiplantae</taxon>
        <taxon>Chlorophyta</taxon>
        <taxon>core chlorophytes</taxon>
        <taxon>Trebouxiophyceae</taxon>
        <taxon>Chlorellales</taxon>
        <taxon>Chlorellaceae</taxon>
        <taxon>Auxenochlorella</taxon>
    </lineage>
</organism>
<evidence type="ECO:0000313" key="13">
    <source>
        <dbReference type="Proteomes" id="UP000279271"/>
    </source>
</evidence>
<comment type="similarity">
    <text evidence="2">Belongs to the CSC1 (TC 1.A.17) family.</text>
</comment>
<gene>
    <name evidence="12" type="ORF">APUTEX25_005804</name>
</gene>
<feature type="domain" description="CSC1/OSCA1-like 7TM region" evidence="9">
    <location>
        <begin position="562"/>
        <end position="691"/>
    </location>
</feature>
<reference evidence="13" key="1">
    <citation type="journal article" date="2018" name="Algal Res.">
        <title>Characterization of plant carbon substrate utilization by Auxenochlorella protothecoides.</title>
        <authorList>
            <person name="Vogler B.W."/>
            <person name="Starkenburg S.R."/>
            <person name="Sudasinghe N."/>
            <person name="Schambach J.Y."/>
            <person name="Rollin J.A."/>
            <person name="Pattathil S."/>
            <person name="Barry A.N."/>
        </authorList>
    </citation>
    <scope>NUCLEOTIDE SEQUENCE [LARGE SCALE GENOMIC DNA]</scope>
    <source>
        <strain evidence="13">UTEX 25</strain>
    </source>
</reference>